<dbReference type="InterPro" id="IPR015422">
    <property type="entry name" value="PyrdxlP-dep_Trfase_small"/>
</dbReference>
<proteinExistence type="predicted"/>
<dbReference type="Proteomes" id="UP001597024">
    <property type="component" value="Unassembled WGS sequence"/>
</dbReference>
<dbReference type="GO" id="GO:0008483">
    <property type="term" value="F:transaminase activity"/>
    <property type="evidence" value="ECO:0007669"/>
    <property type="project" value="UniProtKB-KW"/>
</dbReference>
<keyword evidence="2" id="KW-0808">Transferase</keyword>
<dbReference type="Pfam" id="PF00155">
    <property type="entry name" value="Aminotran_1_2"/>
    <property type="match status" value="1"/>
</dbReference>
<sequence length="81" mass="9030">PAGGFFVRVDLPVPADIALLDACAREHGVLWTPMSQFHPGGGGERQLRLSCSYLTAEEIEEGVRRLARFLRLRLQADDPQR</sequence>
<evidence type="ECO:0000259" key="1">
    <source>
        <dbReference type="Pfam" id="PF00155"/>
    </source>
</evidence>
<keyword evidence="3" id="KW-1185">Reference proteome</keyword>
<feature type="domain" description="Aminotransferase class I/classII large" evidence="1">
    <location>
        <begin position="2"/>
        <end position="66"/>
    </location>
</feature>
<protein>
    <submittedName>
        <fullName evidence="2">Aminotransferase class I/II-fold pyridoxal phosphate-dependent enzyme</fullName>
    </submittedName>
</protein>
<dbReference type="InterPro" id="IPR004839">
    <property type="entry name" value="Aminotransferase_I/II_large"/>
</dbReference>
<dbReference type="SUPFAM" id="SSF53383">
    <property type="entry name" value="PLP-dependent transferases"/>
    <property type="match status" value="1"/>
</dbReference>
<dbReference type="Gene3D" id="3.90.1150.10">
    <property type="entry name" value="Aspartate Aminotransferase, domain 1"/>
    <property type="match status" value="1"/>
</dbReference>
<gene>
    <name evidence="2" type="ORF">ACFQ08_41675</name>
</gene>
<evidence type="ECO:0000313" key="2">
    <source>
        <dbReference type="EMBL" id="MFD0891099.1"/>
    </source>
</evidence>
<comment type="caution">
    <text evidence="2">The sequence shown here is derived from an EMBL/GenBank/DDBJ whole genome shotgun (WGS) entry which is preliminary data.</text>
</comment>
<dbReference type="PANTHER" id="PTHR42858:SF1">
    <property type="entry name" value="LD15494P"/>
    <property type="match status" value="1"/>
</dbReference>
<dbReference type="PANTHER" id="PTHR42858">
    <property type="entry name" value="AMINOTRANSFERASE"/>
    <property type="match status" value="1"/>
</dbReference>
<reference evidence="3" key="1">
    <citation type="journal article" date="2019" name="Int. J. Syst. Evol. Microbiol.">
        <title>The Global Catalogue of Microorganisms (GCM) 10K type strain sequencing project: providing services to taxonomists for standard genome sequencing and annotation.</title>
        <authorList>
            <consortium name="The Broad Institute Genomics Platform"/>
            <consortium name="The Broad Institute Genome Sequencing Center for Infectious Disease"/>
            <person name="Wu L."/>
            <person name="Ma J."/>
        </authorList>
    </citation>
    <scope>NUCLEOTIDE SEQUENCE [LARGE SCALE GENOMIC DNA]</scope>
    <source>
        <strain evidence="3">CCUG 62974</strain>
    </source>
</reference>
<organism evidence="2 3">
    <name type="scientific">Streptosporangium algeriense</name>
    <dbReference type="NCBI Taxonomy" id="1682748"/>
    <lineage>
        <taxon>Bacteria</taxon>
        <taxon>Bacillati</taxon>
        <taxon>Actinomycetota</taxon>
        <taxon>Actinomycetes</taxon>
        <taxon>Streptosporangiales</taxon>
        <taxon>Streptosporangiaceae</taxon>
        <taxon>Streptosporangium</taxon>
    </lineage>
</organism>
<feature type="non-terminal residue" evidence="2">
    <location>
        <position position="1"/>
    </location>
</feature>
<evidence type="ECO:0000313" key="3">
    <source>
        <dbReference type="Proteomes" id="UP001597024"/>
    </source>
</evidence>
<dbReference type="EMBL" id="JBHTHX010002914">
    <property type="protein sequence ID" value="MFD0891099.1"/>
    <property type="molecule type" value="Genomic_DNA"/>
</dbReference>
<dbReference type="InterPro" id="IPR015424">
    <property type="entry name" value="PyrdxlP-dep_Trfase"/>
</dbReference>
<keyword evidence="2" id="KW-0032">Aminotransferase</keyword>
<accession>A0ABW3E7C7</accession>
<name>A0ABW3E7C7_9ACTN</name>